<reference evidence="1 2" key="1">
    <citation type="submission" date="2014-04" db="EMBL/GenBank/DDBJ databases">
        <title>Evolutionary Origins and Diversification of the Mycorrhizal Mutualists.</title>
        <authorList>
            <consortium name="DOE Joint Genome Institute"/>
            <consortium name="Mycorrhizal Genomics Consortium"/>
            <person name="Kohler A."/>
            <person name="Kuo A."/>
            <person name="Nagy L.G."/>
            <person name="Floudas D."/>
            <person name="Copeland A."/>
            <person name="Barry K.W."/>
            <person name="Cichocki N."/>
            <person name="Veneault-Fourrey C."/>
            <person name="LaButti K."/>
            <person name="Lindquist E.A."/>
            <person name="Lipzen A."/>
            <person name="Lundell T."/>
            <person name="Morin E."/>
            <person name="Murat C."/>
            <person name="Riley R."/>
            <person name="Ohm R."/>
            <person name="Sun H."/>
            <person name="Tunlid A."/>
            <person name="Henrissat B."/>
            <person name="Grigoriev I.V."/>
            <person name="Hibbett D.S."/>
            <person name="Martin F."/>
        </authorList>
    </citation>
    <scope>NUCLEOTIDE SEQUENCE [LARGE SCALE GENOMIC DNA]</scope>
    <source>
        <strain evidence="1 2">Koide BX008</strain>
    </source>
</reference>
<dbReference type="Proteomes" id="UP000054549">
    <property type="component" value="Unassembled WGS sequence"/>
</dbReference>
<organism evidence="1 2">
    <name type="scientific">Amanita muscaria (strain Koide BX008)</name>
    <dbReference type="NCBI Taxonomy" id="946122"/>
    <lineage>
        <taxon>Eukaryota</taxon>
        <taxon>Fungi</taxon>
        <taxon>Dikarya</taxon>
        <taxon>Basidiomycota</taxon>
        <taxon>Agaricomycotina</taxon>
        <taxon>Agaricomycetes</taxon>
        <taxon>Agaricomycetidae</taxon>
        <taxon>Agaricales</taxon>
        <taxon>Pluteineae</taxon>
        <taxon>Amanitaceae</taxon>
        <taxon>Amanita</taxon>
    </lineage>
</organism>
<accession>A0A0C2WMY0</accession>
<evidence type="ECO:0000313" key="1">
    <source>
        <dbReference type="EMBL" id="KIL57583.1"/>
    </source>
</evidence>
<dbReference type="InParanoid" id="A0A0C2WMY0"/>
<dbReference type="AlphaFoldDB" id="A0A0C2WMY0"/>
<gene>
    <name evidence="1" type="ORF">M378DRAFT_378864</name>
</gene>
<protein>
    <submittedName>
        <fullName evidence="1">Uncharacterized protein</fullName>
    </submittedName>
</protein>
<evidence type="ECO:0000313" key="2">
    <source>
        <dbReference type="Proteomes" id="UP000054549"/>
    </source>
</evidence>
<proteinExistence type="predicted"/>
<dbReference type="HOGENOM" id="CLU_1481599_0_0_1"/>
<dbReference type="EMBL" id="KN818364">
    <property type="protein sequence ID" value="KIL57583.1"/>
    <property type="molecule type" value="Genomic_DNA"/>
</dbReference>
<keyword evidence="2" id="KW-1185">Reference proteome</keyword>
<name>A0A0C2WMY0_AMAMK</name>
<sequence length="182" mass="21303">MWIQISVPCPCHFDTNQPLVSTALIHMTAIKHTVVLNKCPRKGQGNGRCRDEHQRKLPLRQLPSLKDLGPHFFLTSIDHLNRRYNKRLFQRTEKIGGYHHGAFLVGYLGTCPHLCFLHIQRQCRNVLQVVPPCKANRFQRLVHATKIHLNLFCHCYVLPRNHIFHVFEFNQMSCAHRLTQNE</sequence>